<evidence type="ECO:0000259" key="3">
    <source>
        <dbReference type="PROSITE" id="PS50234"/>
    </source>
</evidence>
<feature type="region of interest" description="Disordered" evidence="1">
    <location>
        <begin position="868"/>
        <end position="907"/>
    </location>
</feature>
<gene>
    <name evidence="4" type="ORF">DX908_10735</name>
</gene>
<evidence type="ECO:0000256" key="2">
    <source>
        <dbReference type="SAM" id="SignalP"/>
    </source>
</evidence>
<protein>
    <submittedName>
        <fullName evidence="4">VWA domain-containing protein</fullName>
    </submittedName>
</protein>
<feature type="domain" description="VWFA" evidence="3">
    <location>
        <begin position="36"/>
        <end position="214"/>
    </location>
</feature>
<feature type="region of interest" description="Disordered" evidence="1">
    <location>
        <begin position="540"/>
        <end position="587"/>
    </location>
</feature>
<keyword evidence="2" id="KW-0732">Signal</keyword>
<dbReference type="Pfam" id="PF13519">
    <property type="entry name" value="VWA_2"/>
    <property type="match status" value="1"/>
</dbReference>
<sequence>MHHAALNRLCLFLIGFVLLALGPAAAQERQLAEDSDVIILFDSSASMLVEVDGTPKIDLAREAANSLLDSLPAGRRVGLVTVGPGSRTLCGSIETPVPLGGDRELVRKTLADATPRGFTPLSSAIEQVAEDYAGSARPIEIVLFSDGGDQCFRDPCEVAKKLEAANARFTAHVVAAGDGDEIKLPELKCIAEVTGGRLVSPAEVTELVGLTPPAVPDEEETDASVQLVATDAATGEPLGEDVQWLIIGSESEDIIYRGTGSGVGLDVEIAPGTYDFVVITEDEERGAARRITIDPGAERSITVPVERKTEEPVEETPPPATLEERPPAPVEEVEEEPAAARLRLVATDLETGARLQEDVEWLIINSDSEDVVYRGKGPGDGLTVDIPPGTYDFVVITQAGERGDLRRLTLAPGIVRGVVVPVRRTVRETPPPATIDERPPVTEATPPVIEEADEVVELRLIATDAAADTPIRDTVAWTVTNRETGRTVYRGKGNGTGITIEVAPGVYDFTAQIATGERGMARSVEVQPGFPQTVIVTIERKQTQETSPPAIIDDGPSTTIDPTRRPPELNPPVTDRGPSVNETEPPQVAEEEKLARFRLLAIDAATVKPIGEAIDWIVVRTRTEDVVYRGKDSGSGITIELPTGTYDFRATTASGDRGEVRGMLVLPGVTQVVTVPIKRSAQASLRLRTDGRIYVGTDLVVDWQGPGQRGDYIAIARPNDQREEETARISDARRVTIRVPLLPGRYEVRYVMGQSGEVIARQPIDVIDVGADLSGPRQVRTGETFRVSWQGPGHKDDRITISAPRARASSFMDAAYAGEGNPVTLTAPKNAGRYQLQYWLRGERLIATQNIDVVADTPPVINRRLQEVPNRQLERLPQQQPQRQQPAPQRQQPQRQPQPQPDKERPR</sequence>
<feature type="compositionally biased region" description="Low complexity" evidence="1">
    <location>
        <begin position="877"/>
        <end position="897"/>
    </location>
</feature>
<dbReference type="SMART" id="SM00327">
    <property type="entry name" value="VWA"/>
    <property type="match status" value="1"/>
</dbReference>
<evidence type="ECO:0000256" key="1">
    <source>
        <dbReference type="SAM" id="MobiDB-lite"/>
    </source>
</evidence>
<dbReference type="AlphaFoldDB" id="A0A371RJT0"/>
<dbReference type="Gene3D" id="3.40.50.410">
    <property type="entry name" value="von Willebrand factor, type A domain"/>
    <property type="match status" value="1"/>
</dbReference>
<dbReference type="PROSITE" id="PS50234">
    <property type="entry name" value="VWFA"/>
    <property type="match status" value="1"/>
</dbReference>
<dbReference type="RefSeq" id="WP_116392332.1">
    <property type="nucleotide sequence ID" value="NZ_QUQO01000001.1"/>
</dbReference>
<feature type="signal peptide" evidence="2">
    <location>
        <begin position="1"/>
        <end position="26"/>
    </location>
</feature>
<dbReference type="EMBL" id="QUQO01000001">
    <property type="protein sequence ID" value="RFB05699.1"/>
    <property type="molecule type" value="Genomic_DNA"/>
</dbReference>
<dbReference type="InParanoid" id="A0A371RJT0"/>
<organism evidence="4 5">
    <name type="scientific">Parvularcula marina</name>
    <dbReference type="NCBI Taxonomy" id="2292771"/>
    <lineage>
        <taxon>Bacteria</taxon>
        <taxon>Pseudomonadati</taxon>
        <taxon>Pseudomonadota</taxon>
        <taxon>Alphaproteobacteria</taxon>
        <taxon>Parvularculales</taxon>
        <taxon>Parvularculaceae</taxon>
        <taxon>Parvularcula</taxon>
    </lineage>
</organism>
<dbReference type="OrthoDB" id="9783818at2"/>
<keyword evidence="5" id="KW-1185">Reference proteome</keyword>
<name>A0A371RJT0_9PROT</name>
<feature type="chain" id="PRO_5016804649" evidence="2">
    <location>
        <begin position="27"/>
        <end position="907"/>
    </location>
</feature>
<dbReference type="SUPFAM" id="SSF53300">
    <property type="entry name" value="vWA-like"/>
    <property type="match status" value="1"/>
</dbReference>
<dbReference type="InterPro" id="IPR002035">
    <property type="entry name" value="VWF_A"/>
</dbReference>
<accession>A0A371RJT0</accession>
<feature type="region of interest" description="Disordered" evidence="1">
    <location>
        <begin position="306"/>
        <end position="332"/>
    </location>
</feature>
<proteinExistence type="predicted"/>
<evidence type="ECO:0000313" key="4">
    <source>
        <dbReference type="EMBL" id="RFB05699.1"/>
    </source>
</evidence>
<evidence type="ECO:0000313" key="5">
    <source>
        <dbReference type="Proteomes" id="UP000264589"/>
    </source>
</evidence>
<reference evidence="4 5" key="1">
    <citation type="submission" date="2018-08" db="EMBL/GenBank/DDBJ databases">
        <title>Parvularcula sp. SM1705, isolated from surface water of the South Sea China.</title>
        <authorList>
            <person name="Sun L."/>
        </authorList>
    </citation>
    <scope>NUCLEOTIDE SEQUENCE [LARGE SCALE GENOMIC DNA]</scope>
    <source>
        <strain evidence="4 5">SM1705</strain>
    </source>
</reference>
<dbReference type="Proteomes" id="UP000264589">
    <property type="component" value="Unassembled WGS sequence"/>
</dbReference>
<comment type="caution">
    <text evidence="4">The sequence shown here is derived from an EMBL/GenBank/DDBJ whole genome shotgun (WGS) entry which is preliminary data.</text>
</comment>
<dbReference type="InterPro" id="IPR036465">
    <property type="entry name" value="vWFA_dom_sf"/>
</dbReference>